<dbReference type="SMART" id="SM01132">
    <property type="entry name" value="DIL"/>
    <property type="match status" value="1"/>
</dbReference>
<dbReference type="CDD" id="cd23767">
    <property type="entry name" value="IQCD"/>
    <property type="match status" value="2"/>
</dbReference>
<keyword evidence="5" id="KW-0112">Calmodulin-binding</keyword>
<evidence type="ECO:0000256" key="8">
    <source>
        <dbReference type="ARBA" id="ARBA00023175"/>
    </source>
</evidence>
<evidence type="ECO:0000313" key="15">
    <source>
        <dbReference type="EMBL" id="CAG7709106.1"/>
    </source>
</evidence>
<evidence type="ECO:0000313" key="16">
    <source>
        <dbReference type="Proteomes" id="UP000708208"/>
    </source>
</evidence>
<accession>A0A8J2NUW9</accession>
<dbReference type="OrthoDB" id="6108017at2759"/>
<sequence length="1794" mass="206761">MVRASGTSKELLYTKGTRVWVHDQEKVWKSAEILKDFTSSPLDIVDEDGTEVQLQIKNQEDLPPLRNPDILIGQNDLTSLSYLHEPAVLYNLNYRFTNHNTIYTYCGIVLVAINPYEELPIYNTETIWAYRGQAMGDLDPHIFAVSEEAYTKMERDGRDQSIIVSGESGAGKTVSAKYAMRYFATVGGSENETQIERKVLASSPIMEAIGNAKTTRNDNSSRFGKYVELHFDAKFAIMGASMRTYLLEKSRVVFQSDGERNYHVFYQICAARDSHQEVSDLYLDDCQSFHYTRQGKAGVITGVSDVETFAETVEALKLLGFGIDNRRNFFKLLAAVLHLGNVKIKGDREASNISKDDPHLGAFSELLGVDFDLMRKWLCNRRIVSGREEFIKGMPEEEATNCRDALSKMLYAEAFNWIVDGINRSLVTLNKFNRFIGVLDIYGFETFEMNSFEQFCINYANEKLQQQFNQHVFKLEQEEYVKEGIEWSFIEFYDNQPCIELIESKLGILDLLDEECRMPQGSDTSWAQKLYSKCNKWEQFSKPRMSNSSFIITHFADKVEYQSVGFLEKNRDTVVPEQISTVSQSKNEWLVNLLAEKQEPAKAGAKKPVMKTGSFSSGPSSGGTMRKKTVGNQFRESLSLLMASLNATIPHYIRCIKPNDEKLSFIFDPHRAVQQLRACGVLETIRISAAGFPSRWTYADFFGRYRVLCTTKDIRRGDHKATCEKILRNIIQDEEEYRFGKTKIFFRAGQVAFMEKMRHEKLRKCGVMIQKHVKGWLYKNRYQKIRKATLGLQRYGRGMIARRQALYLRQTAAAITIQKYYRRWSVRRQYKQTQSMVLRLQCVARGYLARKKADHLRKIKAAILIQRVYRGHTARKRYRKDRKDIVIVQSGIRRFLAKRQLKKLKTEARSIEHVKQLNKGLENKIISLQQKIEEMSKGHALSKTLHADFKALKQENDSMKGVDVQLKAALVKIGELERTKDTLETKLSGEIEEKVDLVAQKSQLEDQVKSVEIEKKQAEERLIGIMDENAILKSYKEELDKVKEEATRMEKERDQEQQAYQQMLRKFHDTESKLLSLEQQTKNPVPLPRKSLGHQRMGSDETVSSGFDSINTTNTNDTVMASSDAGSIVNTSVFHPTEDVGLILVLQQRLKDAEDENERLEKLLEEKENESPLSDKRRTQDLIRLQELEMENAKLRDDLNKLRESIDTGLKSPKDELFRQFHSMQEELSRKREESIQLRTVLASPNKPNTSPHQNGENDDDIGMVLQTQKQVLQQLEKELQEEKITKMNLETDLRAEILRLKADNDRQQNLLAGNLKSASSQNEIVLQHEVHRLTQENLDIREKTDKLHEQVKILKRHLKAYQKKFQTDEHFGSFIQDPKDSMPHVDMVASIRKKDRQYLGMLEYQSGEESKIIRALVWELKPRIAVHHLPGLPAYIIFMCIRYTDHLNDDNKVRLLLTDTITLVKKLMRKKGETDLEVSVVWLSNVLRLLHTLKQYSGDAMFQSDNTPKQNEQSLKNFDLSEYRQVLSDIAVWIYTSVIKLLEDKMQPLIVPAILENDSGLTSQVTVTGSKSRSMSVSSEHGGAIAKPLETLSQQLDFTLSFLGNFGLDPEVVQQVFRQLFYYICAGALNNLLLRKDLCHWSKGMQIRYNISILEEWCREKKMSLEVVSSLQPIIQASQLLQARKTEKDVNSLCEMCDKLTINQVIKLLNLYTPADEYEERLPISLIRQVQNRLQELRKSGSDFLPYPGTGTNLLMDTKYSFAVKFPFNPSNIRLEDIEIPEAFNINHLVKRL</sequence>
<feature type="coiled-coil region" evidence="11">
    <location>
        <begin position="911"/>
        <end position="938"/>
    </location>
</feature>
<feature type="compositionally biased region" description="Polar residues" evidence="12">
    <location>
        <begin position="1246"/>
        <end position="1255"/>
    </location>
</feature>
<evidence type="ECO:0000259" key="13">
    <source>
        <dbReference type="PROSITE" id="PS51126"/>
    </source>
</evidence>
<feature type="region of interest" description="Disordered" evidence="12">
    <location>
        <begin position="1240"/>
        <end position="1261"/>
    </location>
</feature>
<dbReference type="PANTHER" id="PTHR13140:SF706">
    <property type="entry name" value="DILUTE CLASS UNCONVENTIONAL MYOSIN, ISOFORM C"/>
    <property type="match status" value="1"/>
</dbReference>
<dbReference type="FunFam" id="1.20.58.530:FF:000002">
    <property type="entry name" value="Class V myosin"/>
    <property type="match status" value="1"/>
</dbReference>
<feature type="compositionally biased region" description="Polar residues" evidence="12">
    <location>
        <begin position="1101"/>
        <end position="1110"/>
    </location>
</feature>
<evidence type="ECO:0000256" key="2">
    <source>
        <dbReference type="ARBA" id="ARBA00022737"/>
    </source>
</evidence>
<feature type="domain" description="Dilute" evidence="13">
    <location>
        <begin position="1459"/>
        <end position="1737"/>
    </location>
</feature>
<keyword evidence="7 10" id="KW-0518">Myosin</keyword>
<dbReference type="GO" id="GO:0005524">
    <property type="term" value="F:ATP binding"/>
    <property type="evidence" value="ECO:0007669"/>
    <property type="project" value="UniProtKB-UniRule"/>
</dbReference>
<evidence type="ECO:0000256" key="3">
    <source>
        <dbReference type="ARBA" id="ARBA00022741"/>
    </source>
</evidence>
<dbReference type="GO" id="GO:0000146">
    <property type="term" value="F:microfilament motor activity"/>
    <property type="evidence" value="ECO:0007669"/>
    <property type="project" value="TreeGrafter"/>
</dbReference>
<keyword evidence="9 10" id="KW-0009">Actin-binding</keyword>
<dbReference type="GO" id="GO:0009888">
    <property type="term" value="P:tissue development"/>
    <property type="evidence" value="ECO:0007669"/>
    <property type="project" value="UniProtKB-ARBA"/>
</dbReference>
<reference evidence="15" key="1">
    <citation type="submission" date="2021-06" db="EMBL/GenBank/DDBJ databases">
        <authorList>
            <person name="Hodson N. C."/>
            <person name="Mongue J. A."/>
            <person name="Jaron S. K."/>
        </authorList>
    </citation>
    <scope>NUCLEOTIDE SEQUENCE</scope>
</reference>
<dbReference type="EMBL" id="CAJVCH010030274">
    <property type="protein sequence ID" value="CAG7709106.1"/>
    <property type="molecule type" value="Genomic_DNA"/>
</dbReference>
<dbReference type="GO" id="GO:0016020">
    <property type="term" value="C:membrane"/>
    <property type="evidence" value="ECO:0007669"/>
    <property type="project" value="TreeGrafter"/>
</dbReference>
<comment type="caution">
    <text evidence="15">The sequence shown here is derived from an EMBL/GenBank/DDBJ whole genome shotgun (WGS) entry which is preliminary data.</text>
</comment>
<dbReference type="PANTHER" id="PTHR13140">
    <property type="entry name" value="MYOSIN"/>
    <property type="match status" value="1"/>
</dbReference>
<comment type="similarity">
    <text evidence="1 10">Belongs to the TRAFAC class myosin-kinesin ATPase superfamily. Myosin family.</text>
</comment>
<dbReference type="SMART" id="SM00015">
    <property type="entry name" value="IQ"/>
    <property type="match status" value="6"/>
</dbReference>
<dbReference type="InterPro" id="IPR058662">
    <property type="entry name" value="Myo5a/b_dom"/>
</dbReference>
<evidence type="ECO:0008006" key="17">
    <source>
        <dbReference type="Google" id="ProtNLM"/>
    </source>
</evidence>
<dbReference type="GO" id="GO:0051015">
    <property type="term" value="F:actin filament binding"/>
    <property type="evidence" value="ECO:0007669"/>
    <property type="project" value="TreeGrafter"/>
</dbReference>
<dbReference type="Proteomes" id="UP000708208">
    <property type="component" value="Unassembled WGS sequence"/>
</dbReference>
<dbReference type="Pfam" id="PF00063">
    <property type="entry name" value="Myosin_head"/>
    <property type="match status" value="1"/>
</dbReference>
<protein>
    <recommendedName>
        <fullName evidence="17">Unconventional myosin-Va</fullName>
    </recommendedName>
</protein>
<dbReference type="GO" id="GO:0048513">
    <property type="term" value="P:animal organ development"/>
    <property type="evidence" value="ECO:0007669"/>
    <property type="project" value="UniProtKB-ARBA"/>
</dbReference>
<evidence type="ECO:0000256" key="4">
    <source>
        <dbReference type="ARBA" id="ARBA00022840"/>
    </source>
</evidence>
<keyword evidence="2" id="KW-0677">Repeat</keyword>
<feature type="domain" description="Myosin motor" evidence="14">
    <location>
        <begin position="72"/>
        <end position="759"/>
    </location>
</feature>
<dbReference type="SMART" id="SM00242">
    <property type="entry name" value="MYSc"/>
    <property type="match status" value="1"/>
</dbReference>
<keyword evidence="8 10" id="KW-0505">Motor protein</keyword>
<keyword evidence="6 11" id="KW-0175">Coiled coil</keyword>
<dbReference type="GO" id="GO:0005737">
    <property type="term" value="C:cytoplasm"/>
    <property type="evidence" value="ECO:0007669"/>
    <property type="project" value="TreeGrafter"/>
</dbReference>
<feature type="region of interest" description="Disordered" evidence="12">
    <location>
        <begin position="1078"/>
        <end position="1110"/>
    </location>
</feature>
<dbReference type="PROSITE" id="PS51456">
    <property type="entry name" value="MYOSIN_MOTOR"/>
    <property type="match status" value="1"/>
</dbReference>
<feature type="binding site" evidence="10">
    <location>
        <begin position="166"/>
        <end position="173"/>
    </location>
    <ligand>
        <name>ATP</name>
        <dbReference type="ChEBI" id="CHEBI:30616"/>
    </ligand>
</feature>
<dbReference type="InterPro" id="IPR001609">
    <property type="entry name" value="Myosin_head_motor_dom-like"/>
</dbReference>
<dbReference type="Pfam" id="PF00612">
    <property type="entry name" value="IQ"/>
    <property type="match status" value="3"/>
</dbReference>
<feature type="coiled-coil region" evidence="11">
    <location>
        <begin position="1143"/>
        <end position="1234"/>
    </location>
</feature>
<dbReference type="GO" id="GO:0007015">
    <property type="term" value="P:actin filament organization"/>
    <property type="evidence" value="ECO:0007669"/>
    <property type="project" value="TreeGrafter"/>
</dbReference>
<dbReference type="InterPro" id="IPR002710">
    <property type="entry name" value="Dilute_dom"/>
</dbReference>
<dbReference type="InterPro" id="IPR036103">
    <property type="entry name" value="MYSc_Myo5"/>
</dbReference>
<evidence type="ECO:0000256" key="6">
    <source>
        <dbReference type="ARBA" id="ARBA00023054"/>
    </source>
</evidence>
<evidence type="ECO:0000256" key="1">
    <source>
        <dbReference type="ARBA" id="ARBA00008314"/>
    </source>
</evidence>
<feature type="compositionally biased region" description="Low complexity" evidence="12">
    <location>
        <begin position="613"/>
        <end position="623"/>
    </location>
</feature>
<organism evidence="15 16">
    <name type="scientific">Allacma fusca</name>
    <dbReference type="NCBI Taxonomy" id="39272"/>
    <lineage>
        <taxon>Eukaryota</taxon>
        <taxon>Metazoa</taxon>
        <taxon>Ecdysozoa</taxon>
        <taxon>Arthropoda</taxon>
        <taxon>Hexapoda</taxon>
        <taxon>Collembola</taxon>
        <taxon>Symphypleona</taxon>
        <taxon>Sminthuridae</taxon>
        <taxon>Allacma</taxon>
    </lineage>
</organism>
<evidence type="ECO:0000256" key="5">
    <source>
        <dbReference type="ARBA" id="ARBA00022860"/>
    </source>
</evidence>
<dbReference type="CDD" id="cd01380">
    <property type="entry name" value="MYSc_Myo5"/>
    <property type="match status" value="1"/>
</dbReference>
<feature type="region of interest" description="Disordered" evidence="12">
    <location>
        <begin position="602"/>
        <end position="626"/>
    </location>
</feature>
<dbReference type="GO" id="GO:0016459">
    <property type="term" value="C:myosin complex"/>
    <property type="evidence" value="ECO:0007669"/>
    <property type="project" value="UniProtKB-KW"/>
</dbReference>
<evidence type="ECO:0000256" key="12">
    <source>
        <dbReference type="SAM" id="MobiDB-lite"/>
    </source>
</evidence>
<evidence type="ECO:0000259" key="14">
    <source>
        <dbReference type="PROSITE" id="PS51456"/>
    </source>
</evidence>
<evidence type="ECO:0000256" key="9">
    <source>
        <dbReference type="ARBA" id="ARBA00023203"/>
    </source>
</evidence>
<gene>
    <name evidence="15" type="ORF">AFUS01_LOCUS4802</name>
</gene>
<evidence type="ECO:0000256" key="10">
    <source>
        <dbReference type="PROSITE-ProRule" id="PRU00782"/>
    </source>
</evidence>
<keyword evidence="4 10" id="KW-0067">ATP-binding</keyword>
<dbReference type="Pfam" id="PF01843">
    <property type="entry name" value="DIL"/>
    <property type="match status" value="1"/>
</dbReference>
<dbReference type="PROSITE" id="PS50096">
    <property type="entry name" value="IQ"/>
    <property type="match status" value="6"/>
</dbReference>
<dbReference type="PROSITE" id="PS51126">
    <property type="entry name" value="DILUTE"/>
    <property type="match status" value="1"/>
</dbReference>
<dbReference type="InterPro" id="IPR000048">
    <property type="entry name" value="IQ_motif_EF-hand-BS"/>
</dbReference>
<dbReference type="Pfam" id="PF25966">
    <property type="entry name" value="Myo5a"/>
    <property type="match status" value="1"/>
</dbReference>
<feature type="coiled-coil region" evidence="11">
    <location>
        <begin position="1266"/>
        <end position="1293"/>
    </location>
</feature>
<dbReference type="CDD" id="cd15470">
    <property type="entry name" value="Myo5_CBD"/>
    <property type="match status" value="1"/>
</dbReference>
<name>A0A8J2NUW9_9HEXA</name>
<dbReference type="GO" id="GO:0048731">
    <property type="term" value="P:system development"/>
    <property type="evidence" value="ECO:0007669"/>
    <property type="project" value="UniProtKB-ARBA"/>
</dbReference>
<keyword evidence="3 10" id="KW-0547">Nucleotide-binding</keyword>
<proteinExistence type="inferred from homology"/>
<evidence type="ECO:0000256" key="11">
    <source>
        <dbReference type="SAM" id="Coils"/>
    </source>
</evidence>
<feature type="region of interest" description="Actin-binding" evidence="10">
    <location>
        <begin position="638"/>
        <end position="660"/>
    </location>
</feature>
<evidence type="ECO:0000256" key="7">
    <source>
        <dbReference type="ARBA" id="ARBA00023123"/>
    </source>
</evidence>
<dbReference type="FunFam" id="1.10.10.820:FF:000001">
    <property type="entry name" value="Myosin heavy chain"/>
    <property type="match status" value="1"/>
</dbReference>
<keyword evidence="16" id="KW-1185">Reference proteome</keyword>